<comment type="caution">
    <text evidence="1">The sequence shown here is derived from an EMBL/GenBank/DDBJ whole genome shotgun (WGS) entry which is preliminary data.</text>
</comment>
<dbReference type="EMBL" id="CAMXCT010001445">
    <property type="protein sequence ID" value="CAI3990136.1"/>
    <property type="molecule type" value="Genomic_DNA"/>
</dbReference>
<protein>
    <submittedName>
        <fullName evidence="1">Uncharacterized protein</fullName>
    </submittedName>
</protein>
<dbReference type="AlphaFoldDB" id="A0A9P1CEU1"/>
<reference evidence="2" key="2">
    <citation type="submission" date="2024-04" db="EMBL/GenBank/DDBJ databases">
        <authorList>
            <person name="Chen Y."/>
            <person name="Shah S."/>
            <person name="Dougan E. K."/>
            <person name="Thang M."/>
            <person name="Chan C."/>
        </authorList>
    </citation>
    <scope>NUCLEOTIDE SEQUENCE [LARGE SCALE GENOMIC DNA]</scope>
</reference>
<dbReference type="EMBL" id="CAMXCT030001445">
    <property type="protein sequence ID" value="CAL4777448.1"/>
    <property type="molecule type" value="Genomic_DNA"/>
</dbReference>
<sequence>MDPVIDAISDMAFQQLENFGFRHSANLAWALATLEKTNEPLLTAMAVAAAANASELSPLSLASTAWACVSMKIIYFPLLDAMSELLFQSPVDDGIATMAIWSLSRLPDLDRALLLVDSAKWRIPPLSLSALLEACEQRDLAAEQLRVLRLLAHGHLKPVVLDVLDALEENVSHTESRLQ</sequence>
<evidence type="ECO:0000313" key="2">
    <source>
        <dbReference type="EMBL" id="CAL1143511.1"/>
    </source>
</evidence>
<dbReference type="EMBL" id="CAMXCT020001445">
    <property type="protein sequence ID" value="CAL1143511.1"/>
    <property type="molecule type" value="Genomic_DNA"/>
</dbReference>
<evidence type="ECO:0000313" key="1">
    <source>
        <dbReference type="EMBL" id="CAI3990136.1"/>
    </source>
</evidence>
<accession>A0A9P1CEU1</accession>
<reference evidence="1" key="1">
    <citation type="submission" date="2022-10" db="EMBL/GenBank/DDBJ databases">
        <authorList>
            <person name="Chen Y."/>
            <person name="Dougan E. K."/>
            <person name="Chan C."/>
            <person name="Rhodes N."/>
            <person name="Thang M."/>
        </authorList>
    </citation>
    <scope>NUCLEOTIDE SEQUENCE</scope>
</reference>
<proteinExistence type="predicted"/>
<organism evidence="1">
    <name type="scientific">Cladocopium goreaui</name>
    <dbReference type="NCBI Taxonomy" id="2562237"/>
    <lineage>
        <taxon>Eukaryota</taxon>
        <taxon>Sar</taxon>
        <taxon>Alveolata</taxon>
        <taxon>Dinophyceae</taxon>
        <taxon>Suessiales</taxon>
        <taxon>Symbiodiniaceae</taxon>
        <taxon>Cladocopium</taxon>
    </lineage>
</organism>
<dbReference type="Proteomes" id="UP001152797">
    <property type="component" value="Unassembled WGS sequence"/>
</dbReference>
<gene>
    <name evidence="1" type="ORF">C1SCF055_LOCUS17153</name>
</gene>
<keyword evidence="3" id="KW-1185">Reference proteome</keyword>
<evidence type="ECO:0000313" key="3">
    <source>
        <dbReference type="Proteomes" id="UP001152797"/>
    </source>
</evidence>
<name>A0A9P1CEU1_9DINO</name>